<dbReference type="InterPro" id="IPR016688">
    <property type="entry name" value="MscS-like_plants/fungi"/>
</dbReference>
<keyword evidence="4" id="KW-0472">Membrane</keyword>
<dbReference type="EMBL" id="PDCK01000044">
    <property type="protein sequence ID" value="PRQ28024.1"/>
    <property type="molecule type" value="Genomic_DNA"/>
</dbReference>
<name>A0A2P6Q1I7_ROSCH</name>
<dbReference type="AlphaFoldDB" id="A0A2P6Q1I7"/>
<feature type="region of interest" description="Disordered" evidence="3">
    <location>
        <begin position="124"/>
        <end position="157"/>
    </location>
</feature>
<comment type="similarity">
    <text evidence="2">Belongs to the MscS (TC 1.A.23) family.</text>
</comment>
<comment type="subcellular location">
    <subcellularLocation>
        <location evidence="1">Membrane</location>
        <topology evidence="1">Multi-pass membrane protein</topology>
    </subcellularLocation>
</comment>
<proteinExistence type="inferred from homology"/>
<dbReference type="GO" id="GO:0050982">
    <property type="term" value="P:detection of mechanical stimulus"/>
    <property type="evidence" value="ECO:0007669"/>
    <property type="project" value="TreeGrafter"/>
</dbReference>
<dbReference type="GO" id="GO:0008381">
    <property type="term" value="F:mechanosensitive monoatomic ion channel activity"/>
    <property type="evidence" value="ECO:0007669"/>
    <property type="project" value="TreeGrafter"/>
</dbReference>
<dbReference type="Gramene" id="PRQ28024">
    <property type="protein sequence ID" value="PRQ28024"/>
    <property type="gene ID" value="RchiOBHm_Chr6g0311591"/>
</dbReference>
<dbReference type="STRING" id="74649.A0A2P6Q1I7"/>
<dbReference type="Proteomes" id="UP000238479">
    <property type="component" value="Chromosome 6"/>
</dbReference>
<keyword evidence="4" id="KW-1133">Transmembrane helix</keyword>
<evidence type="ECO:0000256" key="1">
    <source>
        <dbReference type="ARBA" id="ARBA00004141"/>
    </source>
</evidence>
<keyword evidence="4" id="KW-0812">Transmembrane</keyword>
<dbReference type="PANTHER" id="PTHR31618:SF20">
    <property type="entry name" value="MECHANOSENSITIVE ION CHANNEL PROTEIN 10"/>
    <property type="match status" value="1"/>
</dbReference>
<accession>A0A2P6Q1I7</accession>
<reference evidence="5 6" key="1">
    <citation type="journal article" date="2018" name="Nat. Genet.">
        <title>The Rosa genome provides new insights in the design of modern roses.</title>
        <authorList>
            <person name="Bendahmane M."/>
        </authorList>
    </citation>
    <scope>NUCLEOTIDE SEQUENCE [LARGE SCALE GENOMIC DNA]</scope>
    <source>
        <strain evidence="6">cv. Old Blush</strain>
    </source>
</reference>
<evidence type="ECO:0000313" key="6">
    <source>
        <dbReference type="Proteomes" id="UP000238479"/>
    </source>
</evidence>
<dbReference type="PANTHER" id="PTHR31618">
    <property type="entry name" value="MECHANOSENSITIVE ION CHANNEL PROTEIN 5"/>
    <property type="match status" value="1"/>
</dbReference>
<dbReference type="GO" id="GO:0006820">
    <property type="term" value="P:monoatomic anion transport"/>
    <property type="evidence" value="ECO:0007669"/>
    <property type="project" value="TreeGrafter"/>
</dbReference>
<comment type="caution">
    <text evidence="5">The sequence shown here is derived from an EMBL/GenBank/DDBJ whole genome shotgun (WGS) entry which is preliminary data.</text>
</comment>
<dbReference type="GO" id="GO:0005886">
    <property type="term" value="C:plasma membrane"/>
    <property type="evidence" value="ECO:0007669"/>
    <property type="project" value="TreeGrafter"/>
</dbReference>
<evidence type="ECO:0000256" key="2">
    <source>
        <dbReference type="ARBA" id="ARBA00008017"/>
    </source>
</evidence>
<evidence type="ECO:0000256" key="3">
    <source>
        <dbReference type="SAM" id="MobiDB-lite"/>
    </source>
</evidence>
<protein>
    <submittedName>
        <fullName evidence="5">Uncharacterized protein</fullName>
    </submittedName>
</protein>
<evidence type="ECO:0000313" key="5">
    <source>
        <dbReference type="EMBL" id="PRQ28024.1"/>
    </source>
</evidence>
<feature type="transmembrane region" description="Helical" evidence="4">
    <location>
        <begin position="7"/>
        <end position="26"/>
    </location>
</feature>
<sequence>MVWELEIWKWCVLVMVIFSGMLVTNWSFCDRVVQVFLWLSLVLLTWLLLFNHGVKRSKTSTKILSYMTWTIVSVLIGAFLWLLKTLLLKILASSFHVNTLFDRIQESIFHQYVLQKLSGHPLMEEGDGNGGRSPRTSKLSYRATKKAKAGKEKRSLT</sequence>
<feature type="transmembrane region" description="Helical" evidence="4">
    <location>
        <begin position="32"/>
        <end position="51"/>
    </location>
</feature>
<feature type="transmembrane region" description="Helical" evidence="4">
    <location>
        <begin position="63"/>
        <end position="83"/>
    </location>
</feature>
<evidence type="ECO:0000256" key="4">
    <source>
        <dbReference type="SAM" id="Phobius"/>
    </source>
</evidence>
<gene>
    <name evidence="5" type="ORF">RchiOBHm_Chr6g0311591</name>
</gene>
<organism evidence="5 6">
    <name type="scientific">Rosa chinensis</name>
    <name type="common">China rose</name>
    <dbReference type="NCBI Taxonomy" id="74649"/>
    <lineage>
        <taxon>Eukaryota</taxon>
        <taxon>Viridiplantae</taxon>
        <taxon>Streptophyta</taxon>
        <taxon>Embryophyta</taxon>
        <taxon>Tracheophyta</taxon>
        <taxon>Spermatophyta</taxon>
        <taxon>Magnoliopsida</taxon>
        <taxon>eudicotyledons</taxon>
        <taxon>Gunneridae</taxon>
        <taxon>Pentapetalae</taxon>
        <taxon>rosids</taxon>
        <taxon>fabids</taxon>
        <taxon>Rosales</taxon>
        <taxon>Rosaceae</taxon>
        <taxon>Rosoideae</taxon>
        <taxon>Rosoideae incertae sedis</taxon>
        <taxon>Rosa</taxon>
    </lineage>
</organism>
<keyword evidence="6" id="KW-1185">Reference proteome</keyword>